<protein>
    <submittedName>
        <fullName evidence="1">Uncharacterized protein (DUF2141 family)</fullName>
    </submittedName>
</protein>
<organism evidence="1 2">
    <name type="scientific">Hymenobacter caeli</name>
    <dbReference type="NCBI Taxonomy" id="2735894"/>
    <lineage>
        <taxon>Bacteria</taxon>
        <taxon>Pseudomonadati</taxon>
        <taxon>Bacteroidota</taxon>
        <taxon>Cytophagia</taxon>
        <taxon>Cytophagales</taxon>
        <taxon>Hymenobacteraceae</taxon>
        <taxon>Hymenobacter</taxon>
    </lineage>
</organism>
<keyword evidence="2" id="KW-1185">Reference proteome</keyword>
<proteinExistence type="predicted"/>
<evidence type="ECO:0000313" key="1">
    <source>
        <dbReference type="EMBL" id="NRT18436.1"/>
    </source>
</evidence>
<comment type="caution">
    <text evidence="1">The sequence shown here is derived from an EMBL/GenBank/DDBJ whole genome shotgun (WGS) entry which is preliminary data.</text>
</comment>
<reference evidence="1 2" key="1">
    <citation type="submission" date="2020-05" db="EMBL/GenBank/DDBJ databases">
        <title>Genomic Encyclopedia of Type Strains, Phase IV (KMG-V): Genome sequencing to study the core and pangenomes of soil and plant-associated prokaryotes.</title>
        <authorList>
            <person name="Whitman W."/>
        </authorList>
    </citation>
    <scope>NUCLEOTIDE SEQUENCE [LARGE SCALE GENOMIC DNA]</scope>
    <source>
        <strain evidence="1 2">9A</strain>
    </source>
</reference>
<sequence>MKALLFFSLLLGGGGLPGTAGPAPAPRAETVAVTVVVTNLRSTESVVKLNFYNAPDKFLKAGQSALRLAVKPNGKTEISVPVELARGEWAVALSQDTNDNGRMDRNFLGIPTEPYAFSNNVRPHLSAPNFEQCKFLVEGGGKVVSITLVP</sequence>
<dbReference type="InterPro" id="IPR018673">
    <property type="entry name" value="DUF2141"/>
</dbReference>
<dbReference type="EMBL" id="JABSNP010000004">
    <property type="protein sequence ID" value="NRT18436.1"/>
    <property type="molecule type" value="Genomic_DNA"/>
</dbReference>
<dbReference type="RefSeq" id="WP_173809174.1">
    <property type="nucleotide sequence ID" value="NZ_JABSNP010000004.1"/>
</dbReference>
<evidence type="ECO:0000313" key="2">
    <source>
        <dbReference type="Proteomes" id="UP000779507"/>
    </source>
</evidence>
<dbReference type="Proteomes" id="UP000779507">
    <property type="component" value="Unassembled WGS sequence"/>
</dbReference>
<name>A0ABX2FMR8_9BACT</name>
<accession>A0ABX2FMR8</accession>
<gene>
    <name evidence="1" type="ORF">HNP98_001253</name>
</gene>
<dbReference type="Pfam" id="PF09912">
    <property type="entry name" value="DUF2141"/>
    <property type="match status" value="1"/>
</dbReference>